<gene>
    <name evidence="3" type="ORF">OJ996_22720</name>
</gene>
<comment type="caution">
    <text evidence="3">The sequence shown here is derived from an EMBL/GenBank/DDBJ whole genome shotgun (WGS) entry which is preliminary data.</text>
</comment>
<keyword evidence="4" id="KW-1185">Reference proteome</keyword>
<evidence type="ECO:0000256" key="2">
    <source>
        <dbReference type="SAM" id="SignalP"/>
    </source>
</evidence>
<reference evidence="3" key="1">
    <citation type="submission" date="2022-10" db="EMBL/GenBank/DDBJ databases">
        <title>Luteolibacter sp. GHJ8, whole genome shotgun sequencing project.</title>
        <authorList>
            <person name="Zhao G."/>
            <person name="Shen L."/>
        </authorList>
    </citation>
    <scope>NUCLEOTIDE SEQUENCE</scope>
    <source>
        <strain evidence="3">GHJ8</strain>
    </source>
</reference>
<feature type="chain" id="PRO_5045721267" description="HEAT repeat protein" evidence="2">
    <location>
        <begin position="23"/>
        <end position="375"/>
    </location>
</feature>
<feature type="compositionally biased region" description="Basic and acidic residues" evidence="1">
    <location>
        <begin position="351"/>
        <end position="367"/>
    </location>
</feature>
<keyword evidence="2" id="KW-0732">Signal</keyword>
<feature type="signal peptide" evidence="2">
    <location>
        <begin position="1"/>
        <end position="22"/>
    </location>
</feature>
<dbReference type="RefSeq" id="WP_264515996.1">
    <property type="nucleotide sequence ID" value="NZ_JAPDDR010000015.1"/>
</dbReference>
<name>A0ABT3G9B0_9BACT</name>
<evidence type="ECO:0000313" key="3">
    <source>
        <dbReference type="EMBL" id="MCW1916420.1"/>
    </source>
</evidence>
<feature type="region of interest" description="Disordered" evidence="1">
    <location>
        <begin position="351"/>
        <end position="375"/>
    </location>
</feature>
<evidence type="ECO:0008006" key="5">
    <source>
        <dbReference type="Google" id="ProtNLM"/>
    </source>
</evidence>
<feature type="region of interest" description="Disordered" evidence="1">
    <location>
        <begin position="36"/>
        <end position="58"/>
    </location>
</feature>
<organism evidence="3 4">
    <name type="scientific">Luteolibacter rhizosphaerae</name>
    <dbReference type="NCBI Taxonomy" id="2989719"/>
    <lineage>
        <taxon>Bacteria</taxon>
        <taxon>Pseudomonadati</taxon>
        <taxon>Verrucomicrobiota</taxon>
        <taxon>Verrucomicrobiia</taxon>
        <taxon>Verrucomicrobiales</taxon>
        <taxon>Verrucomicrobiaceae</taxon>
        <taxon>Luteolibacter</taxon>
    </lineage>
</organism>
<sequence length="375" mass="41782">MKVLLAAIVVMAILLGINQAGEAERLATRERELNRRARHTAESHGTGDEDRRTGSTTKAVKLDRSGKRNFDAGSYIGKFKSLFAIAMQRDTLPEEERFIQEDLLDASVDEILLLPQMMRDAGLPDEAAMFLNESTSVRLLDRDPALACEHAIKGGDLENFRLVVRTWISRDPEKAAEWLEMRGKADPPLDEKTLAAYGGNAPLDLPGLVDTARIAAAPSSADLGRIITLEGKDLDRRMEDVLQVMSGDNLPVFLRRLSKEGREDLVELAMARHPDPHLARDYLKQVELPPASFTKIGEAAVARLDPADLPRGMEWFVSNTDPALRGDSLDRLVESWTQENPQSVARWIERQSPGEDRDRALRAHQEALAHPSPRH</sequence>
<dbReference type="Proteomes" id="UP001165653">
    <property type="component" value="Unassembled WGS sequence"/>
</dbReference>
<proteinExistence type="predicted"/>
<evidence type="ECO:0000256" key="1">
    <source>
        <dbReference type="SAM" id="MobiDB-lite"/>
    </source>
</evidence>
<protein>
    <recommendedName>
        <fullName evidence="5">HEAT repeat protein</fullName>
    </recommendedName>
</protein>
<evidence type="ECO:0000313" key="4">
    <source>
        <dbReference type="Proteomes" id="UP001165653"/>
    </source>
</evidence>
<accession>A0ABT3G9B0</accession>
<dbReference type="EMBL" id="JAPDDR010000015">
    <property type="protein sequence ID" value="MCW1916420.1"/>
    <property type="molecule type" value="Genomic_DNA"/>
</dbReference>
<feature type="compositionally biased region" description="Basic and acidic residues" evidence="1">
    <location>
        <begin position="36"/>
        <end position="53"/>
    </location>
</feature>